<dbReference type="InterPro" id="IPR018962">
    <property type="entry name" value="DUF1995"/>
</dbReference>
<dbReference type="AlphaFoldDB" id="A0AAV6JCV6"/>
<proteinExistence type="predicted"/>
<name>A0AAV6JCV6_9ERIC</name>
<evidence type="ECO:0000259" key="1">
    <source>
        <dbReference type="Pfam" id="PF09353"/>
    </source>
</evidence>
<feature type="domain" description="DUF1995" evidence="1">
    <location>
        <begin position="174"/>
        <end position="474"/>
    </location>
</feature>
<dbReference type="PANTHER" id="PTHR34051:SF2">
    <property type="entry name" value="PROTEIN LPA3"/>
    <property type="match status" value="1"/>
</dbReference>
<dbReference type="EMBL" id="JACTNZ010000008">
    <property type="protein sequence ID" value="KAG5537404.1"/>
    <property type="molecule type" value="Genomic_DNA"/>
</dbReference>
<gene>
    <name evidence="2" type="ORF">RHGRI_024740</name>
</gene>
<dbReference type="PANTHER" id="PTHR34051">
    <property type="entry name" value="PROTEIN LOW PSII ACCUMULATION 3, CHLOROPLASTIC"/>
    <property type="match status" value="1"/>
</dbReference>
<evidence type="ECO:0000313" key="3">
    <source>
        <dbReference type="Proteomes" id="UP000823749"/>
    </source>
</evidence>
<dbReference type="Pfam" id="PF09353">
    <property type="entry name" value="DUF1995"/>
    <property type="match status" value="1"/>
</dbReference>
<protein>
    <recommendedName>
        <fullName evidence="1">DUF1995 domain-containing protein</fullName>
    </recommendedName>
</protein>
<dbReference type="InterPro" id="IPR044687">
    <property type="entry name" value="LPA3"/>
</dbReference>
<reference evidence="2" key="1">
    <citation type="submission" date="2020-08" db="EMBL/GenBank/DDBJ databases">
        <title>Plant Genome Project.</title>
        <authorList>
            <person name="Zhang R.-G."/>
        </authorList>
    </citation>
    <scope>NUCLEOTIDE SEQUENCE</scope>
    <source>
        <strain evidence="2">WSP0</strain>
        <tissue evidence="2">Leaf</tissue>
    </source>
</reference>
<evidence type="ECO:0000313" key="2">
    <source>
        <dbReference type="EMBL" id="KAG5537404.1"/>
    </source>
</evidence>
<dbReference type="Proteomes" id="UP000823749">
    <property type="component" value="Chromosome 8"/>
</dbReference>
<organism evidence="2 3">
    <name type="scientific">Rhododendron griersonianum</name>
    <dbReference type="NCBI Taxonomy" id="479676"/>
    <lineage>
        <taxon>Eukaryota</taxon>
        <taxon>Viridiplantae</taxon>
        <taxon>Streptophyta</taxon>
        <taxon>Embryophyta</taxon>
        <taxon>Tracheophyta</taxon>
        <taxon>Spermatophyta</taxon>
        <taxon>Magnoliopsida</taxon>
        <taxon>eudicotyledons</taxon>
        <taxon>Gunneridae</taxon>
        <taxon>Pentapetalae</taxon>
        <taxon>asterids</taxon>
        <taxon>Ericales</taxon>
        <taxon>Ericaceae</taxon>
        <taxon>Ericoideae</taxon>
        <taxon>Rhodoreae</taxon>
        <taxon>Rhododendron</taxon>
    </lineage>
</organism>
<sequence>MKPDYQKSHKRGKVGYMVLWLVCEREGGGFKQRRRIEGTNGLSNLDLLLLEQRKPISIMGMTRFSVTGMTDVPCTLQIPYHFLLCLSFPPLSHQTKSAIPMAFSSLQAPSFLSPLYKSSLSCPPLSLTLSFSTLAPPTLFNFRSLRIKHAQIQCSNKEAPPQVDPKSGVPIYKPKSYEVLVTDAAISLAYALDDGKTRLEIDFPPLPSNVSTYKGSSDDFIDANIQLAVAVVRKLKERNETRVCIVFPDQPEKRRASELFKSAFDLVDGITIGSLDDVPSSGPVSSFFRSIRKTLDFDFEDENEDRWQSNDPPSLYMFINCSTRELAAIEKYVEKFAISTPAVLFNLELDTLRSDLGLLGFPTKDLHYRFLSQFTPVFYIRTRDYSKVYIGQLLSFRQLQWHLILSTIVEHCSVNTLVRNVSSSAKIITQVLLWREKTNNFRSLGPWQVMLKQADGSYACVAESATRFTLGETKEELLRVLGLQEEEGSSLQFLRRGYKLSSNNGNNKSDFWKRAGMKYKGITDATSDDTLEPPVGS</sequence>
<accession>A0AAV6JCV6</accession>
<keyword evidence="3" id="KW-1185">Reference proteome</keyword>
<comment type="caution">
    <text evidence="2">The sequence shown here is derived from an EMBL/GenBank/DDBJ whole genome shotgun (WGS) entry which is preliminary data.</text>
</comment>